<organism evidence="2 3">
    <name type="scientific">Pigeon adenovirus 1</name>
    <dbReference type="NCBI Taxonomy" id="764030"/>
    <lineage>
        <taxon>Viruses</taxon>
        <taxon>Varidnaviria</taxon>
        <taxon>Bamfordvirae</taxon>
        <taxon>Preplasmiviricota</taxon>
        <taxon>Polisuviricotina</taxon>
        <taxon>Pharingeaviricetes</taxon>
        <taxon>Rowavirales</taxon>
        <taxon>Adenoviridae</taxon>
        <taxon>Aviadenovirus</taxon>
        <taxon>Aviadenovirus columbae</taxon>
        <taxon>Pigeon aviadenovirus A</taxon>
    </lineage>
</organism>
<name>X5LKC5_9ADEN</name>
<proteinExistence type="predicted"/>
<dbReference type="RefSeq" id="YP_009047119.1">
    <property type="nucleotide sequence ID" value="NC_024474.1"/>
</dbReference>
<keyword evidence="1" id="KW-0472">Membrane</keyword>
<evidence type="ECO:0000313" key="2">
    <source>
        <dbReference type="EMBL" id="CDO33920.1"/>
    </source>
</evidence>
<evidence type="ECO:0000256" key="1">
    <source>
        <dbReference type="SAM" id="Phobius"/>
    </source>
</evidence>
<feature type="transmembrane region" description="Helical" evidence="1">
    <location>
        <begin position="35"/>
        <end position="55"/>
    </location>
</feature>
<gene>
    <name evidence="2" type="primary">ORF58</name>
</gene>
<accession>X5LKC5</accession>
<dbReference type="EMBL" id="FN824512">
    <property type="protein sequence ID" value="CDO33920.1"/>
    <property type="molecule type" value="Genomic_DNA"/>
</dbReference>
<protein>
    <submittedName>
        <fullName evidence="2">Protein ORF58</fullName>
    </submittedName>
</protein>
<dbReference type="KEGG" id="vg:19831556"/>
<keyword evidence="3" id="KW-1185">Reference proteome</keyword>
<keyword evidence="1" id="KW-0812">Transmembrane</keyword>
<reference evidence="2 3" key="1">
    <citation type="journal article" date="1998" name="Avian Pathol.">
        <title>Growth analysis of adenoviruses isolated from pigeons in chicken cells and serological characterization of the isolates.</title>
        <authorList>
            <person name="Hess M."/>
            <person name="Prusas C."/>
            <person name="Monreal G."/>
        </authorList>
    </citation>
    <scope>NUCLEOTIDE SEQUENCE [LARGE SCALE GENOMIC DNA]</scope>
    <source>
        <strain evidence="2 3">IDA4</strain>
    </source>
</reference>
<keyword evidence="1" id="KW-1133">Transmembrane helix</keyword>
<evidence type="ECO:0000313" key="3">
    <source>
        <dbReference type="Proteomes" id="UP000098205"/>
    </source>
</evidence>
<reference evidence="2 3" key="2">
    <citation type="journal article" date="2010" name="J. Virol. Methods">
        <title>Classification of fowl adenoviruses by use of phylogenetic analysis and high-resolution melting-curve analysis of the hexon L1 gene region.</title>
        <authorList>
            <person name="Marek A."/>
            <person name="Gunes A."/>
            <person name="Schulz E."/>
            <person name="Hess M."/>
        </authorList>
    </citation>
    <scope>NUCLEOTIDE SEQUENCE [LARGE SCALE GENOMIC DNA]</scope>
    <source>
        <strain evidence="2 3">IDA4</strain>
    </source>
</reference>
<reference evidence="2 3" key="3">
    <citation type="journal article" date="2014" name="Virology">
        <title>Complete genome sequences of pigeon adenovirus 1 and duck adenovirus 2 extend the number of species within the genus Aviadenovirus.</title>
        <authorList>
            <person name="Marek A."/>
            <person name="Kajan G.L."/>
            <person name="Kosiol C."/>
            <person name="Harrach B."/>
            <person name="Schlotterer C."/>
            <person name="Hess M."/>
        </authorList>
    </citation>
    <scope>NUCLEOTIDE SEQUENCE [LARGE SCALE GENOMIC DNA]</scope>
    <source>
        <strain evidence="2 3">IDA4</strain>
    </source>
</reference>
<dbReference type="Proteomes" id="UP000098205">
    <property type="component" value="Segment"/>
</dbReference>
<dbReference type="GeneID" id="19831556"/>
<sequence>MIPFVEIALVAALLAFLAVLDAVAPAMHPGPRWRKWIPCLLAGVVLFVWIAGPVVEPKLPEPSCNNVTHVLGAASGPCIETCILSQDNSNRTGPFPPDLSDLFYEEKYIMKGWICTKCLSSGTPNMQLVMLTCTVL</sequence>